<evidence type="ECO:0000256" key="12">
    <source>
        <dbReference type="ARBA" id="ARBA00050030"/>
    </source>
</evidence>
<keyword evidence="6" id="KW-0547">Nucleotide-binding</keyword>
<dbReference type="Gene3D" id="1.25.10.10">
    <property type="entry name" value="Leucine-rich Repeat Variant"/>
    <property type="match status" value="1"/>
</dbReference>
<evidence type="ECO:0000256" key="11">
    <source>
        <dbReference type="ARBA" id="ARBA00049360"/>
    </source>
</evidence>
<feature type="domain" description="ABC transporter" evidence="17">
    <location>
        <begin position="683"/>
        <end position="999"/>
    </location>
</feature>
<dbReference type="GO" id="GO:0005829">
    <property type="term" value="C:cytosol"/>
    <property type="evidence" value="ECO:0007669"/>
    <property type="project" value="UniProtKB-SubCell"/>
</dbReference>
<dbReference type="SMART" id="SM00298">
    <property type="entry name" value="CHROMO"/>
    <property type="match status" value="1"/>
</dbReference>
<dbReference type="InterPro" id="IPR050611">
    <property type="entry name" value="ABCF"/>
</dbReference>
<feature type="compositionally biased region" description="Polar residues" evidence="15">
    <location>
        <begin position="998"/>
        <end position="1010"/>
    </location>
</feature>
<dbReference type="FunFam" id="1.25.10.10:FF:000076">
    <property type="entry name" value="Elongation factor 3"/>
    <property type="match status" value="1"/>
</dbReference>
<feature type="repeat" description="HEAT" evidence="14">
    <location>
        <begin position="88"/>
        <end position="124"/>
    </location>
</feature>
<protein>
    <recommendedName>
        <fullName evidence="12">Elongation factor 3</fullName>
    </recommendedName>
    <alternativeName>
        <fullName evidence="13">Eukaryotic elongation factor 3</fullName>
    </alternativeName>
</protein>
<dbReference type="Gene3D" id="2.40.50.990">
    <property type="match status" value="1"/>
</dbReference>
<evidence type="ECO:0000256" key="14">
    <source>
        <dbReference type="PROSITE-ProRule" id="PRU00103"/>
    </source>
</evidence>
<gene>
    <name evidence="18" type="ORF">DFH94DRAFT_371442</name>
</gene>
<dbReference type="SUPFAM" id="SSF48371">
    <property type="entry name" value="ARM repeat"/>
    <property type="match status" value="1"/>
</dbReference>
<accession>A0A9P5TB93</accession>
<dbReference type="Pfam" id="PF00385">
    <property type="entry name" value="Chromo"/>
    <property type="match status" value="1"/>
</dbReference>
<dbReference type="FunFam" id="3.40.50.300:FF:000193">
    <property type="entry name" value="Probable Elongation factor 3"/>
    <property type="match status" value="1"/>
</dbReference>
<evidence type="ECO:0000256" key="15">
    <source>
        <dbReference type="SAM" id="MobiDB-lite"/>
    </source>
</evidence>
<dbReference type="GO" id="GO:0016887">
    <property type="term" value="F:ATP hydrolysis activity"/>
    <property type="evidence" value="ECO:0007669"/>
    <property type="project" value="InterPro"/>
</dbReference>
<dbReference type="InterPro" id="IPR023780">
    <property type="entry name" value="Chromo_domain"/>
</dbReference>
<sequence length="1074" mass="117125">MDASSFPVLFDSLRSAPTAPDAKAAADKLAREISKQGFFSFQDGKVLASMHNFATNKTSGYERESAAIAFRSLAAVLGPPAAPVLLPSLPTLFDLYMDKGEVVRQAAAAATKAILKLFPPESTRLVFKTLEGVIENGKWRTKAGALDAMRTFVNGAEEAVATELATILPVVTAAMHDTKNEVSSAAVKCATALCTTLANADLAPHIPILVKCMSDPTSVPLCIKSLSNTTFVAEVTAPALAVLVPLLTRALNDRSMEVQRRAVVVIDNLVKLVRDPVVAATYLGALVAGVDKIAKGAAFPEVRAFAQGALNTLQKAGASSEDNALPLRDVTAEVAVARKALASLLAEQAGQAGSSSSHSAQDPNLAVVLDFTASIVADLTYAKKFADKNTWHRCVGVYIAPWLLNQGDHGAAFAESVCKHFYTIEKARHAPAQDGISEEGELLCNTVFSLAYGALLLLSHTTLKLYRGRRYGILGPNGSGKSTLMRQLRDEKVENFPPQDELRCVMVEHALQGEDTSLSVIDFIASDKALAHIPRDKIREQLLDVGFDSLRQNEVVGGLSGGWKMKLELARAMLYNADLLLLDEPTNHLDRASVIWLEEYLIAHTNVTCLIVSHDSRFLDNVTSDIIHYEEKKLVYYRGNLSNFVEIHPEAKSYYTLAATSVKFSFPAPGSLMGVRSNTRAILKMSNCTFTYPGKTTPSLINVSCALSLSSRVGIIGPNGAGKSTLIKLLTGETEPQIGTVYKHPSLRIGYVSQHATHHIERHLEKTPIQYIQWRFQDGHDREVLEKATRALTNEDKALLDKDFVGKNGQRRKLELIMGRQKLKKSFRYEIKWRGLDHKFNTWIPREELLDKGFQKLVSQFDDLEASREGAGQRDTSANIIRKHLEDIGLDGDIAQYNEIAGLSGGQKIKLVIAACLWNNPQICVLDEPSNFLDRDALGGLAVAIRDWAGAVVIISHNEEFVNALCPEIWNISEGRMTHKGKAAVVEDAFADFRSPKGSGSNTPVRSRMQSPVASAAATPAASGAEDKGTLAVPGVKKKKLTRNQMKAQEERRRLRKLHWLQVGGTKPEDTDDD</sequence>
<dbReference type="InterPro" id="IPR034085">
    <property type="entry name" value="TOG"/>
</dbReference>
<dbReference type="CDD" id="cd18626">
    <property type="entry name" value="CD_eEF3"/>
    <property type="match status" value="1"/>
</dbReference>
<dbReference type="GO" id="GO:0005524">
    <property type="term" value="F:ATP binding"/>
    <property type="evidence" value="ECO:0007669"/>
    <property type="project" value="UniProtKB-KW"/>
</dbReference>
<dbReference type="PROSITE" id="PS50893">
    <property type="entry name" value="ABC_TRANSPORTER_2"/>
    <property type="match status" value="2"/>
</dbReference>
<evidence type="ECO:0000259" key="17">
    <source>
        <dbReference type="PROSITE" id="PS50893"/>
    </source>
</evidence>
<dbReference type="PROSITE" id="PS50077">
    <property type="entry name" value="HEAT_REPEAT"/>
    <property type="match status" value="2"/>
</dbReference>
<keyword evidence="10" id="KW-0694">RNA-binding</keyword>
<dbReference type="PROSITE" id="PS00211">
    <property type="entry name" value="ABC_TRANSPORTER_1"/>
    <property type="match status" value="1"/>
</dbReference>
<evidence type="ECO:0000256" key="5">
    <source>
        <dbReference type="ARBA" id="ARBA00022737"/>
    </source>
</evidence>
<evidence type="ECO:0000313" key="19">
    <source>
        <dbReference type="Proteomes" id="UP000759537"/>
    </source>
</evidence>
<dbReference type="AlphaFoldDB" id="A0A9P5TB93"/>
<keyword evidence="9" id="KW-0067">ATP-binding</keyword>
<evidence type="ECO:0000256" key="8">
    <source>
        <dbReference type="ARBA" id="ARBA00022801"/>
    </source>
</evidence>
<dbReference type="PANTHER" id="PTHR19211:SF14">
    <property type="entry name" value="ATP-BINDING CASSETTE SUB-FAMILY F MEMBER 1"/>
    <property type="match status" value="1"/>
</dbReference>
<organism evidence="18 19">
    <name type="scientific">Russula ochroleuca</name>
    <dbReference type="NCBI Taxonomy" id="152965"/>
    <lineage>
        <taxon>Eukaryota</taxon>
        <taxon>Fungi</taxon>
        <taxon>Dikarya</taxon>
        <taxon>Basidiomycota</taxon>
        <taxon>Agaricomycotina</taxon>
        <taxon>Agaricomycetes</taxon>
        <taxon>Russulales</taxon>
        <taxon>Russulaceae</taxon>
        <taxon>Russula</taxon>
    </lineage>
</organism>
<evidence type="ECO:0000256" key="2">
    <source>
        <dbReference type="ARBA" id="ARBA00004815"/>
    </source>
</evidence>
<dbReference type="InterPro" id="IPR003439">
    <property type="entry name" value="ABC_transporter-like_ATP-bd"/>
</dbReference>
<dbReference type="InterPro" id="IPR003593">
    <property type="entry name" value="AAA+_ATPase"/>
</dbReference>
<dbReference type="InterPro" id="IPR017871">
    <property type="entry name" value="ABC_transporter-like_CS"/>
</dbReference>
<dbReference type="InterPro" id="IPR047038">
    <property type="entry name" value="eEF3_chromodomain-like_sf"/>
</dbReference>
<dbReference type="PROSITE" id="PS50013">
    <property type="entry name" value="CHROMO_2"/>
    <property type="match status" value="1"/>
</dbReference>
<dbReference type="OrthoDB" id="2110130at2759"/>
<comment type="similarity">
    <text evidence="3">Belongs to the ABC transporter superfamily. ABCF family. EF3 subfamily.</text>
</comment>
<evidence type="ECO:0000256" key="6">
    <source>
        <dbReference type="ARBA" id="ARBA00022741"/>
    </source>
</evidence>
<feature type="domain" description="ABC transporter" evidence="17">
    <location>
        <begin position="442"/>
        <end position="657"/>
    </location>
</feature>
<evidence type="ECO:0000313" key="18">
    <source>
        <dbReference type="EMBL" id="KAF8482590.1"/>
    </source>
</evidence>
<proteinExistence type="inferred from homology"/>
<comment type="subcellular location">
    <subcellularLocation>
        <location evidence="1">Cytoplasm</location>
        <location evidence="1">Cytosol</location>
    </subcellularLocation>
</comment>
<keyword evidence="5" id="KW-0677">Repeat</keyword>
<evidence type="ECO:0000256" key="10">
    <source>
        <dbReference type="ARBA" id="ARBA00022884"/>
    </source>
</evidence>
<dbReference type="InterPro" id="IPR011989">
    <property type="entry name" value="ARM-like"/>
</dbReference>
<reference evidence="18" key="1">
    <citation type="submission" date="2019-10" db="EMBL/GenBank/DDBJ databases">
        <authorList>
            <consortium name="DOE Joint Genome Institute"/>
            <person name="Kuo A."/>
            <person name="Miyauchi S."/>
            <person name="Kiss E."/>
            <person name="Drula E."/>
            <person name="Kohler A."/>
            <person name="Sanchez-Garcia M."/>
            <person name="Andreopoulos B."/>
            <person name="Barry K.W."/>
            <person name="Bonito G."/>
            <person name="Buee M."/>
            <person name="Carver A."/>
            <person name="Chen C."/>
            <person name="Cichocki N."/>
            <person name="Clum A."/>
            <person name="Culley D."/>
            <person name="Crous P.W."/>
            <person name="Fauchery L."/>
            <person name="Girlanda M."/>
            <person name="Hayes R."/>
            <person name="Keri Z."/>
            <person name="LaButti K."/>
            <person name="Lipzen A."/>
            <person name="Lombard V."/>
            <person name="Magnuson J."/>
            <person name="Maillard F."/>
            <person name="Morin E."/>
            <person name="Murat C."/>
            <person name="Nolan M."/>
            <person name="Ohm R."/>
            <person name="Pangilinan J."/>
            <person name="Pereira M."/>
            <person name="Perotto S."/>
            <person name="Peter M."/>
            <person name="Riley R."/>
            <person name="Sitrit Y."/>
            <person name="Stielow B."/>
            <person name="Szollosi G."/>
            <person name="Zifcakova L."/>
            <person name="Stursova M."/>
            <person name="Spatafora J.W."/>
            <person name="Tedersoo L."/>
            <person name="Vaario L.-M."/>
            <person name="Yamada A."/>
            <person name="Yan M."/>
            <person name="Wang P."/>
            <person name="Xu J."/>
            <person name="Bruns T."/>
            <person name="Baldrian P."/>
            <person name="Vilgalys R."/>
            <person name="Henrissat B."/>
            <person name="Grigoriev I.V."/>
            <person name="Hibbett D."/>
            <person name="Nagy L.G."/>
            <person name="Martin F.M."/>
        </authorList>
    </citation>
    <scope>NUCLEOTIDE SEQUENCE</scope>
    <source>
        <strain evidence="18">Prilba</strain>
    </source>
</reference>
<dbReference type="Pfam" id="PF00005">
    <property type="entry name" value="ABC_tran"/>
    <property type="match status" value="2"/>
</dbReference>
<keyword evidence="8 18" id="KW-0378">Hydrolase</keyword>
<dbReference type="InterPro" id="IPR021133">
    <property type="entry name" value="HEAT_type_2"/>
</dbReference>
<dbReference type="SMART" id="SM00382">
    <property type="entry name" value="AAA"/>
    <property type="match status" value="2"/>
</dbReference>
<comment type="catalytic activity">
    <reaction evidence="11">
        <text>ATP + H2O = ADP + phosphate + H(+)</text>
        <dbReference type="Rhea" id="RHEA:13065"/>
        <dbReference type="ChEBI" id="CHEBI:15377"/>
        <dbReference type="ChEBI" id="CHEBI:15378"/>
        <dbReference type="ChEBI" id="CHEBI:30616"/>
        <dbReference type="ChEBI" id="CHEBI:43474"/>
        <dbReference type="ChEBI" id="CHEBI:456216"/>
    </reaction>
</comment>
<dbReference type="Pfam" id="PF24984">
    <property type="entry name" value="HEAT_EF3_GNC1"/>
    <property type="match status" value="1"/>
</dbReference>
<evidence type="ECO:0000256" key="1">
    <source>
        <dbReference type="ARBA" id="ARBA00004514"/>
    </source>
</evidence>
<feature type="repeat" description="HEAT" evidence="14">
    <location>
        <begin position="243"/>
        <end position="281"/>
    </location>
</feature>
<name>A0A9P5TB93_9AGAM</name>
<evidence type="ECO:0000256" key="9">
    <source>
        <dbReference type="ARBA" id="ARBA00022840"/>
    </source>
</evidence>
<evidence type="ECO:0000256" key="4">
    <source>
        <dbReference type="ARBA" id="ARBA00022490"/>
    </source>
</evidence>
<feature type="compositionally biased region" description="Low complexity" evidence="15">
    <location>
        <begin position="1011"/>
        <end position="1024"/>
    </location>
</feature>
<dbReference type="InterPro" id="IPR000953">
    <property type="entry name" value="Chromo/chromo_shadow_dom"/>
</dbReference>
<comment type="pathway">
    <text evidence="2">Protein biosynthesis; polypeptide chain elongation.</text>
</comment>
<feature type="region of interest" description="Disordered" evidence="15">
    <location>
        <begin position="996"/>
        <end position="1074"/>
    </location>
</feature>
<keyword evidence="7" id="KW-0648">Protein biosynthesis</keyword>
<dbReference type="GO" id="GO:0003723">
    <property type="term" value="F:RNA binding"/>
    <property type="evidence" value="ECO:0007669"/>
    <property type="project" value="UniProtKB-KW"/>
</dbReference>
<evidence type="ECO:0000256" key="3">
    <source>
        <dbReference type="ARBA" id="ARBA00011054"/>
    </source>
</evidence>
<dbReference type="Pfam" id="PF24987">
    <property type="entry name" value="HEAT_EF3_N"/>
    <property type="match status" value="1"/>
</dbReference>
<dbReference type="InterPro" id="IPR016024">
    <property type="entry name" value="ARM-type_fold"/>
</dbReference>
<dbReference type="InterPro" id="IPR027417">
    <property type="entry name" value="P-loop_NTPase"/>
</dbReference>
<dbReference type="EMBL" id="WHVB01000005">
    <property type="protein sequence ID" value="KAF8482590.1"/>
    <property type="molecule type" value="Genomic_DNA"/>
</dbReference>
<dbReference type="SMART" id="SM01349">
    <property type="entry name" value="TOG"/>
    <property type="match status" value="1"/>
</dbReference>
<evidence type="ECO:0000256" key="13">
    <source>
        <dbReference type="ARBA" id="ARBA00050045"/>
    </source>
</evidence>
<keyword evidence="4" id="KW-0963">Cytoplasm</keyword>
<keyword evidence="7" id="KW-0251">Elongation factor</keyword>
<comment type="caution">
    <text evidence="18">The sequence shown here is derived from an EMBL/GenBank/DDBJ whole genome shotgun (WGS) entry which is preliminary data.</text>
</comment>
<keyword evidence="19" id="KW-1185">Reference proteome</keyword>
<dbReference type="PANTHER" id="PTHR19211">
    <property type="entry name" value="ATP-BINDING TRANSPORT PROTEIN-RELATED"/>
    <property type="match status" value="1"/>
</dbReference>
<dbReference type="InterPro" id="IPR015688">
    <property type="entry name" value="eEF3_ABC2_chromodomain-like"/>
</dbReference>
<feature type="domain" description="Chromo" evidence="16">
    <location>
        <begin position="812"/>
        <end position="873"/>
    </location>
</feature>
<dbReference type="Gene3D" id="3.40.50.300">
    <property type="entry name" value="P-loop containing nucleotide triphosphate hydrolases"/>
    <property type="match status" value="2"/>
</dbReference>
<dbReference type="CDD" id="cd03221">
    <property type="entry name" value="ABCF_EF-3"/>
    <property type="match status" value="1"/>
</dbReference>
<dbReference type="FunFam" id="2.40.50.990:FF:000002">
    <property type="entry name" value="mRNA export factor elf1"/>
    <property type="match status" value="1"/>
</dbReference>
<dbReference type="SUPFAM" id="SSF52540">
    <property type="entry name" value="P-loop containing nucleoside triphosphate hydrolases"/>
    <property type="match status" value="2"/>
</dbReference>
<evidence type="ECO:0000256" key="7">
    <source>
        <dbReference type="ARBA" id="ARBA00022768"/>
    </source>
</evidence>
<dbReference type="Proteomes" id="UP000759537">
    <property type="component" value="Unassembled WGS sequence"/>
</dbReference>
<evidence type="ECO:0000259" key="16">
    <source>
        <dbReference type="PROSITE" id="PS50013"/>
    </source>
</evidence>
<reference evidence="18" key="2">
    <citation type="journal article" date="2020" name="Nat. Commun.">
        <title>Large-scale genome sequencing of mycorrhizal fungi provides insights into the early evolution of symbiotic traits.</title>
        <authorList>
            <person name="Miyauchi S."/>
            <person name="Kiss E."/>
            <person name="Kuo A."/>
            <person name="Drula E."/>
            <person name="Kohler A."/>
            <person name="Sanchez-Garcia M."/>
            <person name="Morin E."/>
            <person name="Andreopoulos B."/>
            <person name="Barry K.W."/>
            <person name="Bonito G."/>
            <person name="Buee M."/>
            <person name="Carver A."/>
            <person name="Chen C."/>
            <person name="Cichocki N."/>
            <person name="Clum A."/>
            <person name="Culley D."/>
            <person name="Crous P.W."/>
            <person name="Fauchery L."/>
            <person name="Girlanda M."/>
            <person name="Hayes R.D."/>
            <person name="Keri Z."/>
            <person name="LaButti K."/>
            <person name="Lipzen A."/>
            <person name="Lombard V."/>
            <person name="Magnuson J."/>
            <person name="Maillard F."/>
            <person name="Murat C."/>
            <person name="Nolan M."/>
            <person name="Ohm R.A."/>
            <person name="Pangilinan J."/>
            <person name="Pereira M.F."/>
            <person name="Perotto S."/>
            <person name="Peter M."/>
            <person name="Pfister S."/>
            <person name="Riley R."/>
            <person name="Sitrit Y."/>
            <person name="Stielow J.B."/>
            <person name="Szollosi G."/>
            <person name="Zifcakova L."/>
            <person name="Stursova M."/>
            <person name="Spatafora J.W."/>
            <person name="Tedersoo L."/>
            <person name="Vaario L.M."/>
            <person name="Yamada A."/>
            <person name="Yan M."/>
            <person name="Wang P."/>
            <person name="Xu J."/>
            <person name="Bruns T."/>
            <person name="Baldrian P."/>
            <person name="Vilgalys R."/>
            <person name="Dunand C."/>
            <person name="Henrissat B."/>
            <person name="Grigoriev I.V."/>
            <person name="Hibbett D."/>
            <person name="Nagy L.G."/>
            <person name="Martin F.M."/>
        </authorList>
    </citation>
    <scope>NUCLEOTIDE SEQUENCE</scope>
    <source>
        <strain evidence="18">Prilba</strain>
    </source>
</reference>
<dbReference type="GO" id="GO:0003746">
    <property type="term" value="F:translation elongation factor activity"/>
    <property type="evidence" value="ECO:0007669"/>
    <property type="project" value="UniProtKB-KW"/>
</dbReference>